<comment type="function">
    <text evidence="4">Required for a late step of 50S ribosomal subunit assembly. Has GTPase activity.</text>
</comment>
<proteinExistence type="inferred from homology"/>
<dbReference type="PANTHER" id="PTHR45782">
    <property type="entry name" value="MITOCHONDRIAL RIBOSOME-ASSOCIATED GTPASE 1"/>
    <property type="match status" value="1"/>
</dbReference>
<comment type="subcellular location">
    <subcellularLocation>
        <location evidence="4">Cytoplasm</location>
    </subcellularLocation>
</comment>
<evidence type="ECO:0000256" key="4">
    <source>
        <dbReference type="PIRNR" id="PIRNR006230"/>
    </source>
</evidence>
<protein>
    <recommendedName>
        <fullName evidence="1 4">Ribosome biogenesis GTPase A</fullName>
    </recommendedName>
</protein>
<keyword evidence="4" id="KW-0963">Cytoplasm</keyword>
<dbReference type="InterPro" id="IPR023179">
    <property type="entry name" value="GTP-bd_ortho_bundle_sf"/>
</dbReference>
<dbReference type="KEGG" id="fro:AALO17_09480"/>
<evidence type="ECO:0000256" key="2">
    <source>
        <dbReference type="ARBA" id="ARBA00022741"/>
    </source>
</evidence>
<dbReference type="CDD" id="cd01856">
    <property type="entry name" value="YlqF"/>
    <property type="match status" value="1"/>
</dbReference>
<dbReference type="RefSeq" id="WP_082743243.1">
    <property type="nucleotide sequence ID" value="NZ_CALFTW010000094.1"/>
</dbReference>
<dbReference type="OrthoDB" id="9779790at2"/>
<dbReference type="InterPro" id="IPR019991">
    <property type="entry name" value="GTP-bd_ribosome_bgen"/>
</dbReference>
<gene>
    <name evidence="8" type="ORF">AALO17_09480</name>
</gene>
<keyword evidence="3 4" id="KW-0342">GTP-binding</keyword>
<feature type="compositionally biased region" description="Basic and acidic residues" evidence="6">
    <location>
        <begin position="293"/>
        <end position="309"/>
    </location>
</feature>
<reference evidence="8 9" key="1">
    <citation type="journal article" date="2016" name="Gut Pathog.">
        <title>Whole genome sequencing of "Faecalibaculum rodentium" ALO17, isolated from C57BL/6J laboratory mouse feces.</title>
        <authorList>
            <person name="Lim S."/>
            <person name="Chang D.H."/>
            <person name="Ahn S."/>
            <person name="Kim B.C."/>
        </authorList>
    </citation>
    <scope>NUCLEOTIDE SEQUENCE [LARGE SCALE GENOMIC DNA]</scope>
    <source>
        <strain evidence="8 9">Alo17</strain>
    </source>
</reference>
<evidence type="ECO:0000256" key="5">
    <source>
        <dbReference type="PIRSR" id="PIRSR006230-1"/>
    </source>
</evidence>
<dbReference type="GO" id="GO:0006412">
    <property type="term" value="P:translation"/>
    <property type="evidence" value="ECO:0007669"/>
    <property type="project" value="TreeGrafter"/>
</dbReference>
<dbReference type="AlphaFoldDB" id="A0A140DTV5"/>
<dbReference type="FunFam" id="3.40.50.300:FF:000590">
    <property type="entry name" value="Ribosome biogenesis GTPase A"/>
    <property type="match status" value="1"/>
</dbReference>
<dbReference type="InterPro" id="IPR006073">
    <property type="entry name" value="GTP-bd"/>
</dbReference>
<name>A0A140DTV5_9FIRM</name>
<sequence>MPQAGTIQWFPGHMAKARRQMEENLKKVDFIIEIRDARIPESSTNPLLTSVGQNKPRLILLSKTDKADPATTQAWIDRLADQNTRVLALDLIHENYRAALVREAKILCAPLIEKQKRRGMRPRALRAMVAGIPNVGKSTFINTLAKRKAAKTGDRPGVTKSLQWISLDRDLELLDTPGVLWPKFEQPQVGLNLALLGSVKDDVVHMDDLALYAMERLMKEHPGAVESCYGITIADTPWETLEAIARKRGWLKKGEVDETRMMRTVVQDIRDDRLGRLSWEAPSDLEASQDSHPGADRKPENRGREDHDQTAGSGH</sequence>
<dbReference type="Proteomes" id="UP000069771">
    <property type="component" value="Chromosome"/>
</dbReference>
<accession>A0A140DTV5</accession>
<evidence type="ECO:0000256" key="1">
    <source>
        <dbReference type="ARBA" id="ARBA00014898"/>
    </source>
</evidence>
<evidence type="ECO:0000313" key="9">
    <source>
        <dbReference type="Proteomes" id="UP000069771"/>
    </source>
</evidence>
<dbReference type="SUPFAM" id="SSF52540">
    <property type="entry name" value="P-loop containing nucleoside triphosphate hydrolases"/>
    <property type="match status" value="1"/>
</dbReference>
<dbReference type="GeneID" id="78477738"/>
<keyword evidence="9" id="KW-1185">Reference proteome</keyword>
<feature type="domain" description="G" evidence="7">
    <location>
        <begin position="127"/>
        <end position="208"/>
    </location>
</feature>
<dbReference type="GO" id="GO:0005737">
    <property type="term" value="C:cytoplasm"/>
    <property type="evidence" value="ECO:0007669"/>
    <property type="project" value="UniProtKB-SubCell"/>
</dbReference>
<evidence type="ECO:0000256" key="3">
    <source>
        <dbReference type="ARBA" id="ARBA00023134"/>
    </source>
</evidence>
<comment type="similarity">
    <text evidence="4">Belongs to the TRAFAC class YlqF/YawG GTPase family. MTG1 subfamily.</text>
</comment>
<dbReference type="GO" id="GO:0003924">
    <property type="term" value="F:GTPase activity"/>
    <property type="evidence" value="ECO:0007669"/>
    <property type="project" value="TreeGrafter"/>
</dbReference>
<dbReference type="CDD" id="cd00882">
    <property type="entry name" value="Ras_like_GTPase"/>
    <property type="match status" value="1"/>
</dbReference>
<dbReference type="PATRIC" id="fig|1702221.3.peg.917"/>
<dbReference type="Pfam" id="PF01926">
    <property type="entry name" value="MMR_HSR1"/>
    <property type="match status" value="1"/>
</dbReference>
<organism evidence="8 9">
    <name type="scientific">Faecalibaculum rodentium</name>
    <dbReference type="NCBI Taxonomy" id="1702221"/>
    <lineage>
        <taxon>Bacteria</taxon>
        <taxon>Bacillati</taxon>
        <taxon>Bacillota</taxon>
        <taxon>Erysipelotrichia</taxon>
        <taxon>Erysipelotrichales</taxon>
        <taxon>Erysipelotrichaceae</taxon>
        <taxon>Faecalibaculum</taxon>
    </lineage>
</organism>
<evidence type="ECO:0000313" key="8">
    <source>
        <dbReference type="EMBL" id="AMK54082.1"/>
    </source>
</evidence>
<feature type="binding site" evidence="5">
    <location>
        <begin position="134"/>
        <end position="139"/>
    </location>
    <ligand>
        <name>GTP</name>
        <dbReference type="ChEBI" id="CHEBI:37565"/>
    </ligand>
</feature>
<keyword evidence="2 4" id="KW-0547">Nucleotide-binding</keyword>
<dbReference type="STRING" id="1702221.AALO17_09480"/>
<dbReference type="InterPro" id="IPR016478">
    <property type="entry name" value="GTPase_MTG1"/>
</dbReference>
<dbReference type="Gene3D" id="3.40.50.300">
    <property type="entry name" value="P-loop containing nucleotide triphosphate hydrolases"/>
    <property type="match status" value="1"/>
</dbReference>
<dbReference type="Gene3D" id="1.10.1580.10">
    <property type="match status" value="1"/>
</dbReference>
<feature type="binding site" evidence="5">
    <location>
        <position position="178"/>
    </location>
    <ligand>
        <name>GTP</name>
        <dbReference type="ChEBI" id="CHEBI:37565"/>
    </ligand>
</feature>
<dbReference type="GO" id="GO:0005525">
    <property type="term" value="F:GTP binding"/>
    <property type="evidence" value="ECO:0007669"/>
    <property type="project" value="UniProtKB-KW"/>
</dbReference>
<dbReference type="EMBL" id="CP011391">
    <property type="protein sequence ID" value="AMK54082.1"/>
    <property type="molecule type" value="Genomic_DNA"/>
</dbReference>
<dbReference type="NCBIfam" id="TIGR03596">
    <property type="entry name" value="GTPase_YlqF"/>
    <property type="match status" value="1"/>
</dbReference>
<dbReference type="PIRSF" id="PIRSF006230">
    <property type="entry name" value="MG442"/>
    <property type="match status" value="1"/>
</dbReference>
<dbReference type="PANTHER" id="PTHR45782:SF4">
    <property type="entry name" value="MITOCHONDRIAL RIBOSOME-ASSOCIATED GTPASE 1"/>
    <property type="match status" value="1"/>
</dbReference>
<evidence type="ECO:0000259" key="7">
    <source>
        <dbReference type="Pfam" id="PF01926"/>
    </source>
</evidence>
<dbReference type="InterPro" id="IPR027417">
    <property type="entry name" value="P-loop_NTPase"/>
</dbReference>
<feature type="region of interest" description="Disordered" evidence="6">
    <location>
        <begin position="279"/>
        <end position="315"/>
    </location>
</feature>
<evidence type="ECO:0000256" key="6">
    <source>
        <dbReference type="SAM" id="MobiDB-lite"/>
    </source>
</evidence>